<sequence>MRLIILWFINAVALLALPYLMHSVTVTSLGAALVAALVLGLVNTLIRPILVLLTLPVSVLTLGLFILVINALLFWLVAEVVEGFHVAGFWSAMGAAILYSVISWALSTLLLKDDRS</sequence>
<evidence type="ECO:0000313" key="2">
    <source>
        <dbReference type="EMBL" id="TFW16279.1"/>
    </source>
</evidence>
<organism evidence="2 3">
    <name type="scientific">Zemynaea arenosa</name>
    <dbReference type="NCBI Taxonomy" id="2561931"/>
    <lineage>
        <taxon>Bacteria</taxon>
        <taxon>Pseudomonadati</taxon>
        <taxon>Pseudomonadota</taxon>
        <taxon>Betaproteobacteria</taxon>
        <taxon>Burkholderiales</taxon>
        <taxon>Oxalobacteraceae</taxon>
        <taxon>Telluria group</taxon>
        <taxon>Zemynaea</taxon>
    </lineage>
</organism>
<dbReference type="Pfam" id="PF04020">
    <property type="entry name" value="Phage_holin_4_2"/>
    <property type="match status" value="1"/>
</dbReference>
<keyword evidence="1" id="KW-1133">Transmembrane helix</keyword>
<dbReference type="OrthoDB" id="9797048at2"/>
<protein>
    <submittedName>
        <fullName evidence="2">Phage holin family protein</fullName>
    </submittedName>
</protein>
<evidence type="ECO:0000313" key="3">
    <source>
        <dbReference type="Proteomes" id="UP000298438"/>
    </source>
</evidence>
<dbReference type="PANTHER" id="PTHR37309">
    <property type="entry name" value="SLR0284 PROTEIN"/>
    <property type="match status" value="1"/>
</dbReference>
<dbReference type="AlphaFoldDB" id="A0A4Y9S861"/>
<dbReference type="EMBL" id="SPVF01000215">
    <property type="protein sequence ID" value="TFW16279.1"/>
    <property type="molecule type" value="Genomic_DNA"/>
</dbReference>
<feature type="transmembrane region" description="Helical" evidence="1">
    <location>
        <begin position="28"/>
        <end position="46"/>
    </location>
</feature>
<keyword evidence="1" id="KW-0812">Transmembrane</keyword>
<keyword evidence="1" id="KW-0472">Membrane</keyword>
<dbReference type="PANTHER" id="PTHR37309:SF1">
    <property type="entry name" value="SLR0284 PROTEIN"/>
    <property type="match status" value="1"/>
</dbReference>
<accession>A0A4Y9S861</accession>
<dbReference type="InterPro" id="IPR007165">
    <property type="entry name" value="Phage_holin_4_2"/>
</dbReference>
<name>A0A4Y9S861_9BURK</name>
<feature type="transmembrane region" description="Helical" evidence="1">
    <location>
        <begin position="53"/>
        <end position="77"/>
    </location>
</feature>
<feature type="transmembrane region" description="Helical" evidence="1">
    <location>
        <begin position="89"/>
        <end position="111"/>
    </location>
</feature>
<evidence type="ECO:0000256" key="1">
    <source>
        <dbReference type="SAM" id="Phobius"/>
    </source>
</evidence>
<gene>
    <name evidence="2" type="ORF">E4L96_16540</name>
</gene>
<proteinExistence type="predicted"/>
<dbReference type="RefSeq" id="WP_135208318.1">
    <property type="nucleotide sequence ID" value="NZ_SPVF01000215.1"/>
</dbReference>
<dbReference type="Proteomes" id="UP000298438">
    <property type="component" value="Unassembled WGS sequence"/>
</dbReference>
<reference evidence="2 3" key="1">
    <citation type="submission" date="2019-03" db="EMBL/GenBank/DDBJ databases">
        <title>Draft Genome Sequence of Massilia arenosa sp. nov., a Novel Massilia Species Isolated from a Sandy-loam Maize Soil.</title>
        <authorList>
            <person name="Raths R."/>
            <person name="Peta V."/>
            <person name="Bucking H."/>
        </authorList>
    </citation>
    <scope>NUCLEOTIDE SEQUENCE [LARGE SCALE GENOMIC DNA]</scope>
    <source>
        <strain evidence="2 3">MC02</strain>
    </source>
</reference>
<keyword evidence="3" id="KW-1185">Reference proteome</keyword>
<comment type="caution">
    <text evidence="2">The sequence shown here is derived from an EMBL/GenBank/DDBJ whole genome shotgun (WGS) entry which is preliminary data.</text>
</comment>